<keyword evidence="1" id="KW-0067">ATP-binding</keyword>
<keyword evidence="2" id="KW-1185">Reference proteome</keyword>
<name>W4VIS8_9BACI</name>
<dbReference type="EMBL" id="BAVS01000011">
    <property type="protein sequence ID" value="GAE93310.1"/>
    <property type="molecule type" value="Genomic_DNA"/>
</dbReference>
<sequence>MEKISNRIILLTNGEIVADGSFEQLQQQNKEGSLEEIFNQLTGFDQHVQIASKFVSIVEDGDIND</sequence>
<keyword evidence="1" id="KW-0547">Nucleotide-binding</keyword>
<dbReference type="STRING" id="1298598.JCM21714_2382"/>
<dbReference type="eggNOG" id="COG1131">
    <property type="taxonomic scope" value="Bacteria"/>
</dbReference>
<dbReference type="AlphaFoldDB" id="W4VIS8"/>
<gene>
    <name evidence="1" type="ORF">JCM21714_2382</name>
</gene>
<proteinExistence type="predicted"/>
<organism evidence="1 2">
    <name type="scientific">Gracilibacillus boraciitolerans JCM 21714</name>
    <dbReference type="NCBI Taxonomy" id="1298598"/>
    <lineage>
        <taxon>Bacteria</taxon>
        <taxon>Bacillati</taxon>
        <taxon>Bacillota</taxon>
        <taxon>Bacilli</taxon>
        <taxon>Bacillales</taxon>
        <taxon>Bacillaceae</taxon>
        <taxon>Gracilibacillus</taxon>
    </lineage>
</organism>
<reference evidence="1 2" key="1">
    <citation type="journal article" date="2014" name="Genome Announc.">
        <title>Draft Genome Sequence of the Boron-Tolerant and Moderately Halotolerant Bacterium Gracilibacillus boraciitolerans JCM 21714T.</title>
        <authorList>
            <person name="Ahmed I."/>
            <person name="Oshima K."/>
            <person name="Suda W."/>
            <person name="Kitamura K."/>
            <person name="Iida T."/>
            <person name="Ohmori Y."/>
            <person name="Fujiwara T."/>
            <person name="Hattori M."/>
            <person name="Ohkuma M."/>
        </authorList>
    </citation>
    <scope>NUCLEOTIDE SEQUENCE [LARGE SCALE GENOMIC DNA]</scope>
    <source>
        <strain evidence="1 2">JCM 21714</strain>
    </source>
</reference>
<dbReference type="Proteomes" id="UP000019102">
    <property type="component" value="Unassembled WGS sequence"/>
</dbReference>
<evidence type="ECO:0000313" key="1">
    <source>
        <dbReference type="EMBL" id="GAE93310.1"/>
    </source>
</evidence>
<accession>W4VIS8</accession>
<dbReference type="GO" id="GO:0005524">
    <property type="term" value="F:ATP binding"/>
    <property type="evidence" value="ECO:0007669"/>
    <property type="project" value="UniProtKB-KW"/>
</dbReference>
<evidence type="ECO:0000313" key="2">
    <source>
        <dbReference type="Proteomes" id="UP000019102"/>
    </source>
</evidence>
<protein>
    <submittedName>
        <fullName evidence="1">ABC transporter ATP-binding protein</fullName>
    </submittedName>
</protein>
<comment type="caution">
    <text evidence="1">The sequence shown here is derived from an EMBL/GenBank/DDBJ whole genome shotgun (WGS) entry which is preliminary data.</text>
</comment>